<gene>
    <name evidence="1" type="ORF">I2I05_21380</name>
</gene>
<dbReference type="EMBL" id="JADQDQ010000023">
    <property type="protein sequence ID" value="MBF9239958.1"/>
    <property type="molecule type" value="Genomic_DNA"/>
</dbReference>
<evidence type="ECO:0000313" key="1">
    <source>
        <dbReference type="EMBL" id="MBF9239958.1"/>
    </source>
</evidence>
<sequence length="135" mass="15608">MKEPVYTMTDWYDGPRKGVANFEGTPHYYECPWYAGIDTGSGELPGHYLLTPLDAETFRLALEDWAIWERWEAAFAAGMTTQDTHPVLPEDRPRHDEIEQLLLSKLVTNPLTCRRAKGAFSYEENKRFVKWAIVL</sequence>
<comment type="caution">
    <text evidence="1">The sequence shown here is derived from an EMBL/GenBank/DDBJ whole genome shotgun (WGS) entry which is preliminary data.</text>
</comment>
<organism evidence="1 2">
    <name type="scientific">Hymenobacter jeongseonensis</name>
    <dbReference type="NCBI Taxonomy" id="2791027"/>
    <lineage>
        <taxon>Bacteria</taxon>
        <taxon>Pseudomonadati</taxon>
        <taxon>Bacteroidota</taxon>
        <taxon>Cytophagia</taxon>
        <taxon>Cytophagales</taxon>
        <taxon>Hymenobacteraceae</taxon>
        <taxon>Hymenobacter</taxon>
    </lineage>
</organism>
<accession>A0ABS0INL5</accession>
<dbReference type="Proteomes" id="UP000597617">
    <property type="component" value="Unassembled WGS sequence"/>
</dbReference>
<proteinExistence type="predicted"/>
<evidence type="ECO:0000313" key="2">
    <source>
        <dbReference type="Proteomes" id="UP000597617"/>
    </source>
</evidence>
<reference evidence="1 2" key="1">
    <citation type="submission" date="2020-11" db="EMBL/GenBank/DDBJ databases">
        <authorList>
            <person name="Kim M.K."/>
        </authorList>
    </citation>
    <scope>NUCLEOTIDE SEQUENCE [LARGE SCALE GENOMIC DNA]</scope>
    <source>
        <strain evidence="1 2">BT683</strain>
    </source>
</reference>
<dbReference type="RefSeq" id="WP_196284307.1">
    <property type="nucleotide sequence ID" value="NZ_JADQDQ010000023.1"/>
</dbReference>
<protein>
    <submittedName>
        <fullName evidence="1">Uncharacterized protein</fullName>
    </submittedName>
</protein>
<keyword evidence="2" id="KW-1185">Reference proteome</keyword>
<name>A0ABS0INL5_9BACT</name>